<dbReference type="Proteomes" id="UP000018467">
    <property type="component" value="Unassembled WGS sequence"/>
</dbReference>
<dbReference type="FunCoup" id="A0A3B1IZ46">
    <property type="interactions" value="659"/>
</dbReference>
<dbReference type="GO" id="GO:0035035">
    <property type="term" value="F:histone acetyltransferase binding"/>
    <property type="evidence" value="ECO:0007669"/>
    <property type="project" value="TreeGrafter"/>
</dbReference>
<dbReference type="STRING" id="7994.ENSAMXP00000034419"/>
<dbReference type="AlphaFoldDB" id="A0A3B1IZ46"/>
<feature type="region of interest" description="Disordered" evidence="1">
    <location>
        <begin position="1054"/>
        <end position="1107"/>
    </location>
</feature>
<feature type="region of interest" description="Disordered" evidence="1">
    <location>
        <begin position="375"/>
        <end position="396"/>
    </location>
</feature>
<dbReference type="PANTHER" id="PTHR22443">
    <property type="entry name" value="NON-SPECIFIC LETHAL 1, ISOFORM M"/>
    <property type="match status" value="1"/>
</dbReference>
<protein>
    <submittedName>
        <fullName evidence="3">KAT8 regulatory NSL complex subunit 1</fullName>
    </submittedName>
</protein>
<keyword evidence="4" id="KW-1185">Reference proteome</keyword>
<dbReference type="Ensembl" id="ENSAMXT00000045810.1">
    <property type="protein sequence ID" value="ENSAMXP00000034419.1"/>
    <property type="gene ID" value="ENSAMXG00000032990.1"/>
</dbReference>
<reference evidence="3" key="4">
    <citation type="submission" date="2025-09" db="UniProtKB">
        <authorList>
            <consortium name="Ensembl"/>
        </authorList>
    </citation>
    <scope>IDENTIFICATION</scope>
</reference>
<organism evidence="3 4">
    <name type="scientific">Astyanax mexicanus</name>
    <name type="common">Blind cave fish</name>
    <name type="synonym">Astyanax fasciatus mexicanus</name>
    <dbReference type="NCBI Taxonomy" id="7994"/>
    <lineage>
        <taxon>Eukaryota</taxon>
        <taxon>Metazoa</taxon>
        <taxon>Chordata</taxon>
        <taxon>Craniata</taxon>
        <taxon>Vertebrata</taxon>
        <taxon>Euteleostomi</taxon>
        <taxon>Actinopterygii</taxon>
        <taxon>Neopterygii</taxon>
        <taxon>Teleostei</taxon>
        <taxon>Ostariophysi</taxon>
        <taxon>Characiformes</taxon>
        <taxon>Characoidei</taxon>
        <taxon>Acestrorhamphidae</taxon>
        <taxon>Acestrorhamphinae</taxon>
        <taxon>Astyanax</taxon>
    </lineage>
</organism>
<dbReference type="PROSITE" id="PS52052">
    <property type="entry name" value="PEHE"/>
    <property type="match status" value="1"/>
</dbReference>
<reference evidence="4" key="1">
    <citation type="submission" date="2013-03" db="EMBL/GenBank/DDBJ databases">
        <authorList>
            <person name="Jeffery W."/>
            <person name="Warren W."/>
            <person name="Wilson R.K."/>
        </authorList>
    </citation>
    <scope>NUCLEOTIDE SEQUENCE</scope>
    <source>
        <strain evidence="4">female</strain>
    </source>
</reference>
<feature type="region of interest" description="Disordered" evidence="1">
    <location>
        <begin position="715"/>
        <end position="734"/>
    </location>
</feature>
<evidence type="ECO:0000256" key="1">
    <source>
        <dbReference type="SAM" id="MobiDB-lite"/>
    </source>
</evidence>
<evidence type="ECO:0000259" key="2">
    <source>
        <dbReference type="PROSITE" id="PS52052"/>
    </source>
</evidence>
<name>A0A3B1IZ46_ASTMX</name>
<feature type="region of interest" description="Disordered" evidence="1">
    <location>
        <begin position="752"/>
        <end position="853"/>
    </location>
</feature>
<dbReference type="InParanoid" id="A0A3B1IZ46"/>
<feature type="domain" description="PEHE" evidence="2">
    <location>
        <begin position="881"/>
        <end position="1004"/>
    </location>
</feature>
<dbReference type="SMART" id="SM01300">
    <property type="entry name" value="PEHE"/>
    <property type="match status" value="1"/>
</dbReference>
<feature type="compositionally biased region" description="Basic and acidic residues" evidence="1">
    <location>
        <begin position="790"/>
        <end position="799"/>
    </location>
</feature>
<dbReference type="Gene3D" id="6.10.250.3170">
    <property type="match status" value="1"/>
</dbReference>
<dbReference type="Pfam" id="PF15275">
    <property type="entry name" value="PEHE"/>
    <property type="match status" value="1"/>
</dbReference>
<dbReference type="InterPro" id="IPR026180">
    <property type="entry name" value="NSL1"/>
</dbReference>
<sequence length="1107" mass="121917">MAAMAPALTDAPAEAHRIRFKLAPPSSTLSPSGVEGNGGTSHILVSSNGNVKCKASEERPLRGPVTCKREESARGDTPQAHLGKLQPLVTSYRCSDVMSVHSPKESLKMQGVLLQNHGILPTYLPRKHQALEEQFKSIMSGGTGGGPFGLPSLQDTPVNGMAKKWSKPGPDNNVNLNGGKHAGQDTTAQTPIVASRGGLIGNGPLRDSIEHQCPRDISQGHASNPKSSFLPPNAPSDLDEDKVSDTLPSLTTDFLVTFPAACQYPLGSLGAELRDRTQQSQSRQSEIEGRLQRLHKRLQVVQAKQVERHVQQQLGGLLRSTLAPLDALRQQQGRHSTEPLVPQERDRLNRVLRAGSVPAELERLSISGSTNLRSAEGAFDSDATESSSGGETDVEENELARVDIEQRHIPLSALTQLDHLITTAVETVMERAGIRLKRMLDRLVAEVLRWRRAEGRFAVDRASIISHWNWLQAHVSDLEYRIRQQTDIYRQIRTNKGPVLLGESSVCESSGEECSVSRTNSITWPALQVRTGDGTEGSVSANGIAIEMNPRKGYPPVRQVNGVINSLQASSPESAELEDLLTSQQQRPGSAPDITCAAARTRPLLSCKRRRLLRPSSVTILNRRIQNLAGPGRCGCEVSGQCVMCCGRSLAPVDPQLQLPLLDRLAQFDPCIHPILSFPDDVGISLHLQRLLKCHWQGRPLEKIKPIKKMSLKHKLPLSSHLPDPSSSSPSKEKYKLNNSLLSTVRLSLHKSRSEKLLRQQSDGSESRQLFRTELTHATFNKSHSRKRPREYSQERTENAPKLYVEMSSPCSSQPSLNTPSHSPLVRQLSSSESPTPCSLNNATPQPIRRRRGESSFDINNIVIPMSVAATTRVEKLQYKEILTPSWREVDITARKIFKEDDSVEIEDLSDAVFSQLHLPYEEQERSRWSWTASAIAKRRGSRSYKSVDGRTTPLLSGTNPSTPQPSSPDTAHFHLLQDYGSAASPSSPASPELLMISGLHTPGLRDSHRLLSNEDTRCSTPDTIYEEMVSQPVQPWERRAFPLDVDPELDFEDQISPASDRPGRSMRRISGCKTSSSRSDSDAGPPSPLPEDSSKQKASPLKHLHQ</sequence>
<reference evidence="3" key="3">
    <citation type="submission" date="2025-08" db="UniProtKB">
        <authorList>
            <consortium name="Ensembl"/>
        </authorList>
    </citation>
    <scope>IDENTIFICATION</scope>
</reference>
<feature type="compositionally biased region" description="Low complexity" evidence="1">
    <location>
        <begin position="717"/>
        <end position="730"/>
    </location>
</feature>
<dbReference type="GeneTree" id="ENSGT00530000063688"/>
<feature type="compositionally biased region" description="Polar residues" evidence="1">
    <location>
        <begin position="809"/>
        <end position="845"/>
    </location>
</feature>
<dbReference type="InterPro" id="IPR029332">
    <property type="entry name" value="PEHE_dom"/>
</dbReference>
<feature type="region of interest" description="Disordered" evidence="1">
    <location>
        <begin position="942"/>
        <end position="973"/>
    </location>
</feature>
<reference evidence="4" key="2">
    <citation type="journal article" date="2014" name="Nat. Commun.">
        <title>The cavefish genome reveals candidate genes for eye loss.</title>
        <authorList>
            <person name="McGaugh S.E."/>
            <person name="Gross J.B."/>
            <person name="Aken B."/>
            <person name="Blin M."/>
            <person name="Borowsky R."/>
            <person name="Chalopin D."/>
            <person name="Hinaux H."/>
            <person name="Jeffery W.R."/>
            <person name="Keene A."/>
            <person name="Ma L."/>
            <person name="Minx P."/>
            <person name="Murphy D."/>
            <person name="O'Quin K.E."/>
            <person name="Retaux S."/>
            <person name="Rohner N."/>
            <person name="Searle S.M."/>
            <person name="Stahl B.A."/>
            <person name="Tabin C."/>
            <person name="Volff J.N."/>
            <person name="Yoshizawa M."/>
            <person name="Warren W.C."/>
        </authorList>
    </citation>
    <scope>NUCLEOTIDE SEQUENCE [LARGE SCALE GENOMIC DNA]</scope>
    <source>
        <strain evidence="4">female</strain>
    </source>
</reference>
<accession>A0A3B1IZ46</accession>
<proteinExistence type="predicted"/>
<feature type="region of interest" description="Disordered" evidence="1">
    <location>
        <begin position="166"/>
        <end position="245"/>
    </location>
</feature>
<dbReference type="Bgee" id="ENSAMXG00000032990">
    <property type="expression patterns" value="Expressed in camera-type eye and 14 other cell types or tissues"/>
</dbReference>
<evidence type="ECO:0000313" key="3">
    <source>
        <dbReference type="Ensembl" id="ENSAMXP00000034419.1"/>
    </source>
</evidence>
<feature type="compositionally biased region" description="Basic and acidic residues" evidence="1">
    <location>
        <begin position="765"/>
        <end position="775"/>
    </location>
</feature>
<evidence type="ECO:0000313" key="4">
    <source>
        <dbReference type="Proteomes" id="UP000018467"/>
    </source>
</evidence>
<dbReference type="GO" id="GO:0044545">
    <property type="term" value="C:NSL complex"/>
    <property type="evidence" value="ECO:0007669"/>
    <property type="project" value="TreeGrafter"/>
</dbReference>
<dbReference type="PANTHER" id="PTHR22443:SF19">
    <property type="entry name" value="KAT8 REGULATORY NSL COMPLEX SUBUNIT 1-RELATED"/>
    <property type="match status" value="1"/>
</dbReference>